<dbReference type="EnsemblProtists" id="EOD17903">
    <property type="protein sequence ID" value="EOD17903"/>
    <property type="gene ID" value="EMIHUDRAFT_102570"/>
</dbReference>
<dbReference type="Proteomes" id="UP000013827">
    <property type="component" value="Unassembled WGS sequence"/>
</dbReference>
<keyword evidence="3" id="KW-1185">Reference proteome</keyword>
<organism evidence="2 3">
    <name type="scientific">Emiliania huxleyi (strain CCMP1516)</name>
    <dbReference type="NCBI Taxonomy" id="280463"/>
    <lineage>
        <taxon>Eukaryota</taxon>
        <taxon>Haptista</taxon>
        <taxon>Haptophyta</taxon>
        <taxon>Prymnesiophyceae</taxon>
        <taxon>Isochrysidales</taxon>
        <taxon>Noelaerhabdaceae</taxon>
        <taxon>Emiliania</taxon>
    </lineage>
</organism>
<protein>
    <submittedName>
        <fullName evidence="2">Uncharacterized protein</fullName>
    </submittedName>
</protein>
<dbReference type="RefSeq" id="XP_005781009.1">
    <property type="nucleotide sequence ID" value="XM_005780952.1"/>
</dbReference>
<feature type="region of interest" description="Disordered" evidence="1">
    <location>
        <begin position="150"/>
        <end position="210"/>
    </location>
</feature>
<evidence type="ECO:0000313" key="3">
    <source>
        <dbReference type="Proteomes" id="UP000013827"/>
    </source>
</evidence>
<dbReference type="GeneID" id="17274126"/>
<dbReference type="RefSeq" id="XP_005770332.1">
    <property type="nucleotide sequence ID" value="XM_005770275.1"/>
</dbReference>
<accession>A0A0D3JYJ5</accession>
<dbReference type="AlphaFoldDB" id="A0A0D3JYJ5"/>
<dbReference type="EnsemblProtists" id="EOD28580">
    <property type="protein sequence ID" value="EOD28580"/>
    <property type="gene ID" value="EMIHUDRAFT_100039"/>
</dbReference>
<dbReference type="PaxDb" id="2903-EOD17903"/>
<dbReference type="HOGENOM" id="CLU_1139772_0_0_1"/>
<dbReference type="KEGG" id="ehx:EMIHUDRAFT_102570"/>
<reference evidence="3" key="1">
    <citation type="journal article" date="2013" name="Nature">
        <title>Pan genome of the phytoplankton Emiliania underpins its global distribution.</title>
        <authorList>
            <person name="Read B.A."/>
            <person name="Kegel J."/>
            <person name="Klute M.J."/>
            <person name="Kuo A."/>
            <person name="Lefebvre S.C."/>
            <person name="Maumus F."/>
            <person name="Mayer C."/>
            <person name="Miller J."/>
            <person name="Monier A."/>
            <person name="Salamov A."/>
            <person name="Young J."/>
            <person name="Aguilar M."/>
            <person name="Claverie J.M."/>
            <person name="Frickenhaus S."/>
            <person name="Gonzalez K."/>
            <person name="Herman E.K."/>
            <person name="Lin Y.C."/>
            <person name="Napier J."/>
            <person name="Ogata H."/>
            <person name="Sarno A.F."/>
            <person name="Shmutz J."/>
            <person name="Schroeder D."/>
            <person name="de Vargas C."/>
            <person name="Verret F."/>
            <person name="von Dassow P."/>
            <person name="Valentin K."/>
            <person name="Van de Peer Y."/>
            <person name="Wheeler G."/>
            <person name="Dacks J.B."/>
            <person name="Delwiche C.F."/>
            <person name="Dyhrman S.T."/>
            <person name="Glockner G."/>
            <person name="John U."/>
            <person name="Richards T."/>
            <person name="Worden A.Z."/>
            <person name="Zhang X."/>
            <person name="Grigoriev I.V."/>
            <person name="Allen A.E."/>
            <person name="Bidle K."/>
            <person name="Borodovsky M."/>
            <person name="Bowler C."/>
            <person name="Brownlee C."/>
            <person name="Cock J.M."/>
            <person name="Elias M."/>
            <person name="Gladyshev V.N."/>
            <person name="Groth M."/>
            <person name="Guda C."/>
            <person name="Hadaegh A."/>
            <person name="Iglesias-Rodriguez M.D."/>
            <person name="Jenkins J."/>
            <person name="Jones B.M."/>
            <person name="Lawson T."/>
            <person name="Leese F."/>
            <person name="Lindquist E."/>
            <person name="Lobanov A."/>
            <person name="Lomsadze A."/>
            <person name="Malik S.B."/>
            <person name="Marsh M.E."/>
            <person name="Mackinder L."/>
            <person name="Mock T."/>
            <person name="Mueller-Roeber B."/>
            <person name="Pagarete A."/>
            <person name="Parker M."/>
            <person name="Probert I."/>
            <person name="Quesneville H."/>
            <person name="Raines C."/>
            <person name="Rensing S.A."/>
            <person name="Riano-Pachon D.M."/>
            <person name="Richier S."/>
            <person name="Rokitta S."/>
            <person name="Shiraiwa Y."/>
            <person name="Soanes D.M."/>
            <person name="van der Giezen M."/>
            <person name="Wahlund T.M."/>
            <person name="Williams B."/>
            <person name="Wilson W."/>
            <person name="Wolfe G."/>
            <person name="Wurch L.L."/>
        </authorList>
    </citation>
    <scope>NUCLEOTIDE SEQUENCE</scope>
</reference>
<sequence length="244" mass="25045">MEDIHRWKEIIEDKSSSLKDYVEDKVAQAPSLRELAPSLREMAPSKQDLLRRLGSICGVSADDDDAVLNRQRLILEEEDLPLEVPAYSRSAYVSPALPPSQSGQAGQAGAAPVTAPVAAVCPAQPRLDRSAASPSKANGKRKAVIAAPAAASSSALDEARPSASGAAAPPVGAAAAAASFPTERPRAVAAGASAANGEANGGQREEGVESELDSIMAQVALLEEQGRMVEASSLMASALARAGQ</sequence>
<feature type="compositionally biased region" description="Low complexity" evidence="1">
    <location>
        <begin position="150"/>
        <end position="179"/>
    </location>
</feature>
<evidence type="ECO:0000256" key="1">
    <source>
        <dbReference type="SAM" id="MobiDB-lite"/>
    </source>
</evidence>
<evidence type="ECO:0000313" key="2">
    <source>
        <dbReference type="EnsemblProtists" id="EOD28580"/>
    </source>
</evidence>
<proteinExistence type="predicted"/>
<dbReference type="GeneID" id="17263932"/>
<feature type="compositionally biased region" description="Low complexity" evidence="1">
    <location>
        <begin position="187"/>
        <end position="202"/>
    </location>
</feature>
<dbReference type="KEGG" id="ehx:EMIHUDRAFT_100039"/>
<reference evidence="2" key="2">
    <citation type="submission" date="2024-10" db="UniProtKB">
        <authorList>
            <consortium name="EnsemblProtists"/>
        </authorList>
    </citation>
    <scope>IDENTIFICATION</scope>
</reference>
<name>A0A0D3JYJ5_EMIH1</name>